<dbReference type="EMBL" id="QPJD01000007">
    <property type="protein sequence ID" value="RCW47887.1"/>
    <property type="molecule type" value="Genomic_DNA"/>
</dbReference>
<accession>A0A368W395</accession>
<protein>
    <submittedName>
        <fullName evidence="1">Uncharacterized protein</fullName>
    </submittedName>
</protein>
<sequence>MKLSWEIDKNVISRLYVNGNNIIYPWGFETADSSAFFSLEDGIGWRYKSIKEEFEYNNSMFKANIITKMNEGKWALEIVDEINNENEVIRMVKAECLEDTNFMDFVMRFRFKKEWFNYARISDKTIYHKKSNIYHQYPVDLVQLIGNKLDLNVSIIDSIVPAKMEPVMYVRDSGDEWVVHVRMLPKIYDKEVIKICTKWAQTRPLPQWLTNILLKNKKLKKYLWYRGELSPSTKGIFLKIFNPSAYPMTSIKKGTKLMWKVRTKLNEKRNNH</sequence>
<dbReference type="Proteomes" id="UP000252415">
    <property type="component" value="Unassembled WGS sequence"/>
</dbReference>
<keyword evidence="2" id="KW-1185">Reference proteome</keyword>
<organism evidence="1 2">
    <name type="scientific">Paenibacillus prosopidis</name>
    <dbReference type="NCBI Taxonomy" id="630520"/>
    <lineage>
        <taxon>Bacteria</taxon>
        <taxon>Bacillati</taxon>
        <taxon>Bacillota</taxon>
        <taxon>Bacilli</taxon>
        <taxon>Bacillales</taxon>
        <taxon>Paenibacillaceae</taxon>
        <taxon>Paenibacillus</taxon>
    </lineage>
</organism>
<dbReference type="OrthoDB" id="2986549at2"/>
<gene>
    <name evidence="1" type="ORF">DFP97_10787</name>
</gene>
<name>A0A368W395_9BACL</name>
<proteinExistence type="predicted"/>
<dbReference type="RefSeq" id="WP_114380298.1">
    <property type="nucleotide sequence ID" value="NZ_QPJD01000007.1"/>
</dbReference>
<evidence type="ECO:0000313" key="2">
    <source>
        <dbReference type="Proteomes" id="UP000252415"/>
    </source>
</evidence>
<reference evidence="1 2" key="1">
    <citation type="submission" date="2018-07" db="EMBL/GenBank/DDBJ databases">
        <title>Genomic Encyclopedia of Type Strains, Phase III (KMG-III): the genomes of soil and plant-associated and newly described type strains.</title>
        <authorList>
            <person name="Whitman W."/>
        </authorList>
    </citation>
    <scope>NUCLEOTIDE SEQUENCE [LARGE SCALE GENOMIC DNA]</scope>
    <source>
        <strain evidence="1 2">CECT 7506</strain>
    </source>
</reference>
<evidence type="ECO:0000313" key="1">
    <source>
        <dbReference type="EMBL" id="RCW47887.1"/>
    </source>
</evidence>
<dbReference type="AlphaFoldDB" id="A0A368W395"/>
<comment type="caution">
    <text evidence="1">The sequence shown here is derived from an EMBL/GenBank/DDBJ whole genome shotgun (WGS) entry which is preliminary data.</text>
</comment>